<sequence length="225" mass="26790">MSSLQYVKWYPVNEKRPTVQDEIGLHVSQDGKTKPVLSHETIIKNNRKEQFEKNELEQKKLLFASIAKQSAQQNKPERVPVEQRIKERPEPEPIESDQSLLVEQTREILLDFQIMLKKYLYPDYPIRRTDRKKYVDEINRFRKTGFIEIVRAIKIKVDALCSFENVYDRSMFDLEEKSGWFNNKVKEVLEQKNFESAQYVISSVMQIVMQDEVVVQKRKLMSKMK</sequence>
<dbReference type="AlphaFoldDB" id="A0A0G0M7W4"/>
<dbReference type="STRING" id="1618574.UT24_C0024G0007"/>
<reference evidence="2 3" key="1">
    <citation type="journal article" date="2015" name="Nature">
        <title>rRNA introns, odd ribosomes, and small enigmatic genomes across a large radiation of phyla.</title>
        <authorList>
            <person name="Brown C.T."/>
            <person name="Hug L.A."/>
            <person name="Thomas B.C."/>
            <person name="Sharon I."/>
            <person name="Castelle C.J."/>
            <person name="Singh A."/>
            <person name="Wilkins M.J."/>
            <person name="Williams K.H."/>
            <person name="Banfield J.F."/>
        </authorList>
    </citation>
    <scope>NUCLEOTIDE SEQUENCE [LARGE SCALE GENOMIC DNA]</scope>
</reference>
<comment type="caution">
    <text evidence="2">The sequence shown here is derived from an EMBL/GenBank/DDBJ whole genome shotgun (WGS) entry which is preliminary data.</text>
</comment>
<protein>
    <submittedName>
        <fullName evidence="2">Uncharacterized protein</fullName>
    </submittedName>
</protein>
<dbReference type="Proteomes" id="UP000033881">
    <property type="component" value="Unassembled WGS sequence"/>
</dbReference>
<proteinExistence type="predicted"/>
<accession>A0A0G0M7W4</accession>
<evidence type="ECO:0000313" key="3">
    <source>
        <dbReference type="Proteomes" id="UP000033881"/>
    </source>
</evidence>
<organism evidence="2 3">
    <name type="scientific">Candidatus Woesebacteria bacterium GW2011_GWB1_39_12</name>
    <dbReference type="NCBI Taxonomy" id="1618574"/>
    <lineage>
        <taxon>Bacteria</taxon>
        <taxon>Candidatus Woeseibacteriota</taxon>
    </lineage>
</organism>
<evidence type="ECO:0000313" key="2">
    <source>
        <dbReference type="EMBL" id="KKQ99332.1"/>
    </source>
</evidence>
<name>A0A0G0M7W4_9BACT</name>
<dbReference type="EMBL" id="LBWB01000024">
    <property type="protein sequence ID" value="KKQ99332.1"/>
    <property type="molecule type" value="Genomic_DNA"/>
</dbReference>
<feature type="region of interest" description="Disordered" evidence="1">
    <location>
        <begin position="69"/>
        <end position="97"/>
    </location>
</feature>
<evidence type="ECO:0000256" key="1">
    <source>
        <dbReference type="SAM" id="MobiDB-lite"/>
    </source>
</evidence>
<feature type="compositionally biased region" description="Basic and acidic residues" evidence="1">
    <location>
        <begin position="75"/>
        <end position="91"/>
    </location>
</feature>
<gene>
    <name evidence="2" type="ORF">UT24_C0024G0007</name>
</gene>